<dbReference type="Proteomes" id="UP000295375">
    <property type="component" value="Unassembled WGS sequence"/>
</dbReference>
<feature type="domain" description="HTH cro/C1-type" evidence="2">
    <location>
        <begin position="21"/>
        <end position="69"/>
    </location>
</feature>
<dbReference type="CDD" id="cd00093">
    <property type="entry name" value="HTH_XRE"/>
    <property type="match status" value="1"/>
</dbReference>
<evidence type="ECO:0000259" key="2">
    <source>
        <dbReference type="PROSITE" id="PS50943"/>
    </source>
</evidence>
<name>A0A4R6URK6_9GAMM</name>
<dbReference type="AlphaFoldDB" id="A0A4R6URK6"/>
<dbReference type="SUPFAM" id="SSF47413">
    <property type="entry name" value="lambda repressor-like DNA-binding domains"/>
    <property type="match status" value="1"/>
</dbReference>
<evidence type="ECO:0000313" key="4">
    <source>
        <dbReference type="Proteomes" id="UP000295375"/>
    </source>
</evidence>
<keyword evidence="4" id="KW-1185">Reference proteome</keyword>
<reference evidence="3 4" key="1">
    <citation type="submission" date="2019-03" db="EMBL/GenBank/DDBJ databases">
        <title>Genomic Encyclopedia of Type Strains, Phase IV (KMG-IV): sequencing the most valuable type-strain genomes for metagenomic binning, comparative biology and taxonomic classification.</title>
        <authorList>
            <person name="Goeker M."/>
        </authorList>
    </citation>
    <scope>NUCLEOTIDE SEQUENCE [LARGE SCALE GENOMIC DNA]</scope>
    <source>
        <strain evidence="3 4">DSM 103792</strain>
    </source>
</reference>
<dbReference type="RefSeq" id="WP_133592298.1">
    <property type="nucleotide sequence ID" value="NZ_CP037953.1"/>
</dbReference>
<dbReference type="Pfam" id="PF01381">
    <property type="entry name" value="HTH_3"/>
    <property type="match status" value="1"/>
</dbReference>
<dbReference type="PANTHER" id="PTHR36924">
    <property type="entry name" value="ANTITOXIN HIGA-1"/>
    <property type="match status" value="1"/>
</dbReference>
<sequence>MARMHNPPHPGETIGEDILPALNLTVTQGAEALGVSRKTLSAIINGRQGISAEMALRIARVFGGSPELWMGMQAAYELWQAEQHFDKNTLTPLHAA</sequence>
<dbReference type="InterPro" id="IPR013430">
    <property type="entry name" value="Toxin_antidote_HigA"/>
</dbReference>
<dbReference type="EMBL" id="SNYM01000016">
    <property type="protein sequence ID" value="TDQ45934.1"/>
    <property type="molecule type" value="Genomic_DNA"/>
</dbReference>
<comment type="caution">
    <text evidence="3">The sequence shown here is derived from an EMBL/GenBank/DDBJ whole genome shotgun (WGS) entry which is preliminary data.</text>
</comment>
<dbReference type="GO" id="GO:0003677">
    <property type="term" value="F:DNA binding"/>
    <property type="evidence" value="ECO:0007669"/>
    <property type="project" value="UniProtKB-KW"/>
</dbReference>
<dbReference type="PROSITE" id="PS50943">
    <property type="entry name" value="HTH_CROC1"/>
    <property type="match status" value="1"/>
</dbReference>
<protein>
    <submittedName>
        <fullName evidence="3">Xre family transcriptional regulator</fullName>
    </submittedName>
</protein>
<dbReference type="OrthoDB" id="9793869at2"/>
<evidence type="ECO:0000313" key="3">
    <source>
        <dbReference type="EMBL" id="TDQ45934.1"/>
    </source>
</evidence>
<dbReference type="SMART" id="SM00530">
    <property type="entry name" value="HTH_XRE"/>
    <property type="match status" value="1"/>
</dbReference>
<dbReference type="Gene3D" id="1.10.260.40">
    <property type="entry name" value="lambda repressor-like DNA-binding domains"/>
    <property type="match status" value="1"/>
</dbReference>
<organism evidence="3 4">
    <name type="scientific">Permianibacter aggregans</name>
    <dbReference type="NCBI Taxonomy" id="1510150"/>
    <lineage>
        <taxon>Bacteria</taxon>
        <taxon>Pseudomonadati</taxon>
        <taxon>Pseudomonadota</taxon>
        <taxon>Gammaproteobacteria</taxon>
        <taxon>Pseudomonadales</taxon>
        <taxon>Pseudomonadaceae</taxon>
        <taxon>Permianibacter</taxon>
    </lineage>
</organism>
<dbReference type="InterPro" id="IPR010982">
    <property type="entry name" value="Lambda_DNA-bd_dom_sf"/>
</dbReference>
<accession>A0A4R6URK6</accession>
<keyword evidence="1" id="KW-0238">DNA-binding</keyword>
<proteinExistence type="predicted"/>
<dbReference type="PANTHER" id="PTHR36924:SF1">
    <property type="entry name" value="ANTITOXIN HIGA-1"/>
    <property type="match status" value="1"/>
</dbReference>
<evidence type="ECO:0000256" key="1">
    <source>
        <dbReference type="ARBA" id="ARBA00023125"/>
    </source>
</evidence>
<gene>
    <name evidence="3" type="ORF">EV696_11637</name>
</gene>
<dbReference type="InterPro" id="IPR001387">
    <property type="entry name" value="Cro/C1-type_HTH"/>
</dbReference>
<dbReference type="NCBIfam" id="TIGR02607">
    <property type="entry name" value="antidote_HigA"/>
    <property type="match status" value="1"/>
</dbReference>